<sequence>MVAKLALINIPLNEAKVAFGRMFEYVNIKPENENSQKITISKIESLKASHLFFRFAGHKPIFTDVSFELNRGEIISIVGESGIGKSTISQILEQFYTPEKGEILINGKPNLKEIDLQNWRNLLGIVPQNIHIFNGTVADNICLDNPQSHKEQLLFSLTDYGFIPFIQSLPQGLNTIIGEEGVKNFGWAEATLSFGKSLIQKTTVAYS</sequence>
<evidence type="ECO:0000256" key="4">
    <source>
        <dbReference type="ARBA" id="ARBA00023136"/>
    </source>
</evidence>
<dbReference type="GO" id="GO:0005886">
    <property type="term" value="C:plasma membrane"/>
    <property type="evidence" value="ECO:0007669"/>
    <property type="project" value="UniProtKB-SubCell"/>
</dbReference>
<reference evidence="6 7" key="1">
    <citation type="submission" date="2016-10" db="EMBL/GenBank/DDBJ databases">
        <authorList>
            <person name="de Groot N.N."/>
        </authorList>
    </citation>
    <scope>NUCLEOTIDE SEQUENCE [LARGE SCALE GENOMIC DNA]</scope>
    <source>
        <strain>GEY</strain>
        <strain evidence="7">DSM 9560</strain>
    </source>
</reference>
<keyword evidence="7" id="KW-1185">Reference proteome</keyword>
<name>A0A1I2HRB8_9BACT</name>
<dbReference type="SUPFAM" id="SSF52540">
    <property type="entry name" value="P-loop containing nucleoside triphosphate hydrolases"/>
    <property type="match status" value="1"/>
</dbReference>
<dbReference type="RefSeq" id="WP_091546894.1">
    <property type="nucleotide sequence ID" value="NZ_FONY01000025.1"/>
</dbReference>
<evidence type="ECO:0000313" key="7">
    <source>
        <dbReference type="Proteomes" id="UP000199513"/>
    </source>
</evidence>
<dbReference type="InterPro" id="IPR027417">
    <property type="entry name" value="P-loop_NTPase"/>
</dbReference>
<dbReference type="GO" id="GO:0016887">
    <property type="term" value="F:ATP hydrolysis activity"/>
    <property type="evidence" value="ECO:0007669"/>
    <property type="project" value="InterPro"/>
</dbReference>
<dbReference type="PANTHER" id="PTHR24221:SF654">
    <property type="entry name" value="ATP-BINDING CASSETTE SUB-FAMILY B MEMBER 6"/>
    <property type="match status" value="1"/>
</dbReference>
<dbReference type="Pfam" id="PF00005">
    <property type="entry name" value="ABC_tran"/>
    <property type="match status" value="1"/>
</dbReference>
<proteinExistence type="predicted"/>
<dbReference type="Gene3D" id="3.40.50.300">
    <property type="entry name" value="P-loop containing nucleotide triphosphate hydrolases"/>
    <property type="match status" value="1"/>
</dbReference>
<dbReference type="Gene3D" id="1.20.1560.10">
    <property type="entry name" value="ABC transporter type 1, transmembrane domain"/>
    <property type="match status" value="1"/>
</dbReference>
<feature type="domain" description="ABC transporter" evidence="5">
    <location>
        <begin position="63"/>
        <end position="157"/>
    </location>
</feature>
<evidence type="ECO:0000256" key="1">
    <source>
        <dbReference type="ARBA" id="ARBA00004651"/>
    </source>
</evidence>
<evidence type="ECO:0000256" key="3">
    <source>
        <dbReference type="ARBA" id="ARBA00022989"/>
    </source>
</evidence>
<keyword evidence="3" id="KW-1133">Transmembrane helix</keyword>
<evidence type="ECO:0000256" key="2">
    <source>
        <dbReference type="ARBA" id="ARBA00022692"/>
    </source>
</evidence>
<dbReference type="EMBL" id="FONY01000025">
    <property type="protein sequence ID" value="SFF32088.1"/>
    <property type="molecule type" value="Genomic_DNA"/>
</dbReference>
<dbReference type="GO" id="GO:0005524">
    <property type="term" value="F:ATP binding"/>
    <property type="evidence" value="ECO:0007669"/>
    <property type="project" value="InterPro"/>
</dbReference>
<dbReference type="STRING" id="1003.SAMN04488541_102571"/>
<keyword evidence="2" id="KW-0812">Transmembrane</keyword>
<dbReference type="AlphaFoldDB" id="A0A1I2HRB8"/>
<protein>
    <submittedName>
        <fullName evidence="6">ABC transporter</fullName>
    </submittedName>
</protein>
<dbReference type="InterPro" id="IPR039421">
    <property type="entry name" value="Type_1_exporter"/>
</dbReference>
<comment type="subcellular location">
    <subcellularLocation>
        <location evidence="1">Cell membrane</location>
        <topology evidence="1">Multi-pass membrane protein</topology>
    </subcellularLocation>
</comment>
<dbReference type="PANTHER" id="PTHR24221">
    <property type="entry name" value="ATP-BINDING CASSETTE SUB-FAMILY B"/>
    <property type="match status" value="1"/>
</dbReference>
<gene>
    <name evidence="6" type="ORF">SAMN04488541_102571</name>
</gene>
<organism evidence="6 7">
    <name type="scientific">Thermoflexibacter ruber</name>
    <dbReference type="NCBI Taxonomy" id="1003"/>
    <lineage>
        <taxon>Bacteria</taxon>
        <taxon>Pseudomonadati</taxon>
        <taxon>Bacteroidota</taxon>
        <taxon>Cytophagia</taxon>
        <taxon>Cytophagales</taxon>
        <taxon>Thermoflexibacteraceae</taxon>
        <taxon>Thermoflexibacter</taxon>
    </lineage>
</organism>
<dbReference type="InterPro" id="IPR036640">
    <property type="entry name" value="ABC1_TM_sf"/>
</dbReference>
<dbReference type="Proteomes" id="UP000199513">
    <property type="component" value="Unassembled WGS sequence"/>
</dbReference>
<accession>A0A1I2HRB8</accession>
<evidence type="ECO:0000313" key="6">
    <source>
        <dbReference type="EMBL" id="SFF32088.1"/>
    </source>
</evidence>
<keyword evidence="4" id="KW-0472">Membrane</keyword>
<dbReference type="GO" id="GO:0034040">
    <property type="term" value="F:ATPase-coupled lipid transmembrane transporter activity"/>
    <property type="evidence" value="ECO:0007669"/>
    <property type="project" value="TreeGrafter"/>
</dbReference>
<evidence type="ECO:0000259" key="5">
    <source>
        <dbReference type="Pfam" id="PF00005"/>
    </source>
</evidence>
<dbReference type="OrthoDB" id="9769115at2"/>
<dbReference type="InterPro" id="IPR003439">
    <property type="entry name" value="ABC_transporter-like_ATP-bd"/>
</dbReference>